<gene>
    <name evidence="3" type="ORF">C6P11_04495</name>
</gene>
<feature type="domain" description="Mga helix-turn-helix" evidence="2">
    <location>
        <begin position="97"/>
        <end position="175"/>
    </location>
</feature>
<dbReference type="EMBL" id="PVSN01000026">
    <property type="protein sequence ID" value="TGE73627.1"/>
    <property type="molecule type" value="Genomic_DNA"/>
</dbReference>
<dbReference type="Pfam" id="PF05043">
    <property type="entry name" value="Mga"/>
    <property type="match status" value="1"/>
</dbReference>
<accession>A0A4Z0RWS4</accession>
<comment type="caution">
    <text evidence="3">The sequence shown here is derived from an EMBL/GenBank/DDBJ whole genome shotgun (WGS) entry which is preliminary data.</text>
</comment>
<sequence>MLMGYEVDWLLDKADNDEIALASFIVNNNSDKIFVTELENEFDWSGYKVRRTVELLAQHLLKLYGVDEDGENAIQLTDHNRVVVVSKYRHVNLDDLKYELLSQSLKWQMLVDMFNERMINYERYAAEKSVSVGTVGNHKKELEHLLLKYGVHITPQNTLEGDTELSVRLIFIQIYARFYGGRKMRFNHALSITVQDCHVLLNKLIFEGEGKLSSSEWHFLKVYLLVSLTRERHGHRGGETLTNYILRPWQELSQRTQLILTQLVQKFKEINLLDEEADVWAQVQGFYLAMYVVGLGGRLDWQNDLAEPIVQNVKDLWQVMVRVFDSHIQSTMPEGTKEALPRDVLAPLILVEVYKEHNELLLDNPVRIDNAILMVPTTAQITDEIISEWQQSMAIDLEMMKNLFYGPIFMLLFSNVSLTLFWPPVNVLIDIRTRPNLELMLRRLISGFLKINVQFVDDLKIADIVISDVIGPTANMNNRFNWQDLPSTKQITQLQRSLIEMQRSKMVDKTEKTDLF</sequence>
<evidence type="ECO:0000256" key="1">
    <source>
        <dbReference type="SAM" id="Phobius"/>
    </source>
</evidence>
<dbReference type="OrthoDB" id="2148040at2"/>
<evidence type="ECO:0000259" key="2">
    <source>
        <dbReference type="Pfam" id="PF05043"/>
    </source>
</evidence>
<protein>
    <recommendedName>
        <fullName evidence="2">Mga helix-turn-helix domain-containing protein</fullName>
    </recommendedName>
</protein>
<keyword evidence="1" id="KW-1133">Transmembrane helix</keyword>
<reference evidence="3 4" key="1">
    <citation type="submission" date="2018-03" db="EMBL/GenBank/DDBJ databases">
        <title>Genome sequencing of Weissella confusa isolates.</title>
        <authorList>
            <person name="Kajala I."/>
            <person name="Baruah R."/>
            <person name="Bergsveinson J."/>
            <person name="Juvonen R."/>
            <person name="Ziola B."/>
        </authorList>
    </citation>
    <scope>NUCLEOTIDE SEQUENCE [LARGE SCALE GENOMIC DNA]</scope>
    <source>
        <strain evidence="3 4">VTT E-062653</strain>
    </source>
</reference>
<dbReference type="InterPro" id="IPR007737">
    <property type="entry name" value="Mga_HTH"/>
</dbReference>
<keyword evidence="1" id="KW-0812">Transmembrane</keyword>
<proteinExistence type="predicted"/>
<evidence type="ECO:0000313" key="3">
    <source>
        <dbReference type="EMBL" id="TGE73627.1"/>
    </source>
</evidence>
<evidence type="ECO:0000313" key="4">
    <source>
        <dbReference type="Proteomes" id="UP000297646"/>
    </source>
</evidence>
<organism evidence="3 4">
    <name type="scientific">Weissella confusa</name>
    <name type="common">Lactobacillus confusus</name>
    <dbReference type="NCBI Taxonomy" id="1583"/>
    <lineage>
        <taxon>Bacteria</taxon>
        <taxon>Bacillati</taxon>
        <taxon>Bacillota</taxon>
        <taxon>Bacilli</taxon>
        <taxon>Lactobacillales</taxon>
        <taxon>Lactobacillaceae</taxon>
        <taxon>Weissella</taxon>
    </lineage>
</organism>
<name>A0A4Z0RWS4_WEICO</name>
<keyword evidence="1" id="KW-0472">Membrane</keyword>
<dbReference type="Proteomes" id="UP000297646">
    <property type="component" value="Unassembled WGS sequence"/>
</dbReference>
<dbReference type="AlphaFoldDB" id="A0A4Z0RWS4"/>
<feature type="transmembrane region" description="Helical" evidence="1">
    <location>
        <begin position="403"/>
        <end position="422"/>
    </location>
</feature>